<organism evidence="9 11">
    <name type="scientific">Didymodactylos carnosus</name>
    <dbReference type="NCBI Taxonomy" id="1234261"/>
    <lineage>
        <taxon>Eukaryota</taxon>
        <taxon>Metazoa</taxon>
        <taxon>Spiralia</taxon>
        <taxon>Gnathifera</taxon>
        <taxon>Rotifera</taxon>
        <taxon>Eurotatoria</taxon>
        <taxon>Bdelloidea</taxon>
        <taxon>Philodinida</taxon>
        <taxon>Philodinidae</taxon>
        <taxon>Didymodactylos</taxon>
    </lineage>
</organism>
<dbReference type="EMBL" id="CAJOBC010004935">
    <property type="protein sequence ID" value="CAF3845576.1"/>
    <property type="molecule type" value="Genomic_DNA"/>
</dbReference>
<dbReference type="CDD" id="cd00086">
    <property type="entry name" value="homeodomain"/>
    <property type="match status" value="1"/>
</dbReference>
<comment type="similarity">
    <text evidence="2">Belongs to the TALE/IRO homeobox family.</text>
</comment>
<evidence type="ECO:0000256" key="5">
    <source>
        <dbReference type="ARBA" id="ARBA00023242"/>
    </source>
</evidence>
<dbReference type="AlphaFoldDB" id="A0A814MK71"/>
<dbReference type="InterPro" id="IPR009057">
    <property type="entry name" value="Homeodomain-like_sf"/>
</dbReference>
<proteinExistence type="inferred from homology"/>
<keyword evidence="3 6" id="KW-0238">DNA-binding</keyword>
<dbReference type="InterPro" id="IPR017970">
    <property type="entry name" value="Homeobox_CS"/>
</dbReference>
<dbReference type="Proteomes" id="UP000663829">
    <property type="component" value="Unassembled WGS sequence"/>
</dbReference>
<feature type="compositionally biased region" description="Acidic residues" evidence="7">
    <location>
        <begin position="175"/>
        <end position="185"/>
    </location>
</feature>
<evidence type="ECO:0000256" key="2">
    <source>
        <dbReference type="ARBA" id="ARBA00008446"/>
    </source>
</evidence>
<evidence type="ECO:0000256" key="3">
    <source>
        <dbReference type="ARBA" id="ARBA00023125"/>
    </source>
</evidence>
<feature type="compositionally biased region" description="Basic and acidic residues" evidence="7">
    <location>
        <begin position="162"/>
        <end position="174"/>
    </location>
</feature>
<feature type="compositionally biased region" description="Low complexity" evidence="7">
    <location>
        <begin position="343"/>
        <end position="368"/>
    </location>
</feature>
<keyword evidence="5 6" id="KW-0539">Nucleus</keyword>
<dbReference type="SUPFAM" id="SSF46689">
    <property type="entry name" value="Homeodomain-like"/>
    <property type="match status" value="1"/>
</dbReference>
<dbReference type="PANTHER" id="PTHR11211">
    <property type="entry name" value="IROQUOIS-CLASS HOMEODOMAIN PROTEIN IRX"/>
    <property type="match status" value="1"/>
</dbReference>
<dbReference type="PANTHER" id="PTHR11211:SF15">
    <property type="entry name" value="IROQUOIS-CLASS HOMEODOMAIN PROTEIN IRX-2"/>
    <property type="match status" value="1"/>
</dbReference>
<name>A0A814MK71_9BILA</name>
<feature type="compositionally biased region" description="Polar residues" evidence="7">
    <location>
        <begin position="220"/>
        <end position="239"/>
    </location>
</feature>
<comment type="caution">
    <text evidence="9">The sequence shown here is derived from an EMBL/GenBank/DDBJ whole genome shotgun (WGS) entry which is preliminary data.</text>
</comment>
<accession>A0A814MK71</accession>
<feature type="region of interest" description="Disordered" evidence="7">
    <location>
        <begin position="216"/>
        <end position="257"/>
    </location>
</feature>
<feature type="domain" description="Homeobox" evidence="8">
    <location>
        <begin position="96"/>
        <end position="159"/>
    </location>
</feature>
<dbReference type="FunFam" id="1.10.10.60:FF:000003">
    <property type="entry name" value="Iroquois-class homeobox protein IRX"/>
    <property type="match status" value="1"/>
</dbReference>
<dbReference type="GO" id="GO:0030182">
    <property type="term" value="P:neuron differentiation"/>
    <property type="evidence" value="ECO:0007669"/>
    <property type="project" value="TreeGrafter"/>
</dbReference>
<feature type="region of interest" description="Disordered" evidence="7">
    <location>
        <begin position="160"/>
        <end position="185"/>
    </location>
</feature>
<dbReference type="EMBL" id="CAJNOQ010004935">
    <property type="protein sequence ID" value="CAF1079490.1"/>
    <property type="molecule type" value="Genomic_DNA"/>
</dbReference>
<dbReference type="SMART" id="SM00389">
    <property type="entry name" value="HOX"/>
    <property type="match status" value="1"/>
</dbReference>
<keyword evidence="4 6" id="KW-0371">Homeobox</keyword>
<dbReference type="GO" id="GO:0000981">
    <property type="term" value="F:DNA-binding transcription factor activity, RNA polymerase II-specific"/>
    <property type="evidence" value="ECO:0007669"/>
    <property type="project" value="InterPro"/>
</dbReference>
<evidence type="ECO:0000256" key="1">
    <source>
        <dbReference type="ARBA" id="ARBA00004123"/>
    </source>
</evidence>
<dbReference type="PROSITE" id="PS50071">
    <property type="entry name" value="HOMEOBOX_2"/>
    <property type="match status" value="1"/>
</dbReference>
<dbReference type="InterPro" id="IPR001356">
    <property type="entry name" value="HD"/>
</dbReference>
<reference evidence="9" key="1">
    <citation type="submission" date="2021-02" db="EMBL/GenBank/DDBJ databases">
        <authorList>
            <person name="Nowell W R."/>
        </authorList>
    </citation>
    <scope>NUCLEOTIDE SEQUENCE</scope>
</reference>
<protein>
    <recommendedName>
        <fullName evidence="8">Homeobox domain-containing protein</fullName>
    </recommendedName>
</protein>
<dbReference type="GO" id="GO:0005634">
    <property type="term" value="C:nucleus"/>
    <property type="evidence" value="ECO:0007669"/>
    <property type="project" value="UniProtKB-SubCell"/>
</dbReference>
<keyword evidence="11" id="KW-1185">Reference proteome</keyword>
<dbReference type="Pfam" id="PF05920">
    <property type="entry name" value="Homeobox_KN"/>
    <property type="match status" value="1"/>
</dbReference>
<evidence type="ECO:0000259" key="8">
    <source>
        <dbReference type="PROSITE" id="PS50071"/>
    </source>
</evidence>
<evidence type="ECO:0000313" key="11">
    <source>
        <dbReference type="Proteomes" id="UP000663829"/>
    </source>
</evidence>
<sequence>MAVTISMSKNCDNRSFLYDLPRIPTRDNLHINKFPNISSFSPTRDPSEISMYTQLNVMPFSSNGLSKGNNYRSVMPTVGWMDPTIQPFFYYNLALNDPNHKRKNATRETTATLKAWLYEHRKNPYPTKNEKLMLAVITKMTLTQVSTWFANARRRLKKENKLHRTDDEQSKNDESDVDIDDTSDSEINEQAAEHCLEPKLKRFKHDAGYDYQPPTVLPFATTSTPNDGQSAITTDSSYSCDEKQSNDSLYEHNTSSSLTKKKVMIPKIDEKLSLNNHKRKLDDNYDSGHSSSTSITVASTDIQSIIQPPPNDPLPPTKTSTIITRPKGKIWSLVDVVNDSKDNQLQTSPSSLSSTSSNNNSNNNDSSPLITRNCTSLLPLSSTLLMHNSEASPQHQQSYLNFLNIPYELYCPMLNNIPSSTYNLITSSEHCPISPVNVLTSNVRHSLSPQQSLSLSPSTSSLSPISPCHATTSMLSSKVISSLVHT</sequence>
<evidence type="ECO:0000256" key="4">
    <source>
        <dbReference type="ARBA" id="ARBA00023155"/>
    </source>
</evidence>
<dbReference type="Gene3D" id="1.10.10.60">
    <property type="entry name" value="Homeodomain-like"/>
    <property type="match status" value="1"/>
</dbReference>
<comment type="subcellular location">
    <subcellularLocation>
        <location evidence="1 6">Nucleus</location>
    </subcellularLocation>
</comment>
<feature type="compositionally biased region" description="Polar residues" evidence="7">
    <location>
        <begin position="246"/>
        <end position="257"/>
    </location>
</feature>
<gene>
    <name evidence="9" type="ORF">GPM918_LOCUS17695</name>
    <name evidence="10" type="ORF">SRO942_LOCUS17692</name>
</gene>
<dbReference type="PROSITE" id="PS00027">
    <property type="entry name" value="HOMEOBOX_1"/>
    <property type="match status" value="1"/>
</dbReference>
<dbReference type="GO" id="GO:0000978">
    <property type="term" value="F:RNA polymerase II cis-regulatory region sequence-specific DNA binding"/>
    <property type="evidence" value="ECO:0007669"/>
    <property type="project" value="TreeGrafter"/>
</dbReference>
<dbReference type="OrthoDB" id="5399138at2759"/>
<evidence type="ECO:0000313" key="10">
    <source>
        <dbReference type="EMBL" id="CAF3845576.1"/>
    </source>
</evidence>
<evidence type="ECO:0000313" key="9">
    <source>
        <dbReference type="EMBL" id="CAF1079490.1"/>
    </source>
</evidence>
<dbReference type="InterPro" id="IPR008422">
    <property type="entry name" value="KN_HD"/>
</dbReference>
<evidence type="ECO:0000256" key="7">
    <source>
        <dbReference type="SAM" id="MobiDB-lite"/>
    </source>
</evidence>
<feature type="region of interest" description="Disordered" evidence="7">
    <location>
        <begin position="342"/>
        <end position="370"/>
    </location>
</feature>
<feature type="DNA-binding region" description="Homeobox" evidence="6">
    <location>
        <begin position="98"/>
        <end position="160"/>
    </location>
</feature>
<dbReference type="Proteomes" id="UP000681722">
    <property type="component" value="Unassembled WGS sequence"/>
</dbReference>
<evidence type="ECO:0000256" key="6">
    <source>
        <dbReference type="PROSITE-ProRule" id="PRU00108"/>
    </source>
</evidence>
<dbReference type="GO" id="GO:0048468">
    <property type="term" value="P:cell development"/>
    <property type="evidence" value="ECO:0007669"/>
    <property type="project" value="TreeGrafter"/>
</dbReference>